<comment type="caution">
    <text evidence="1">The sequence shown here is derived from an EMBL/GenBank/DDBJ whole genome shotgun (WGS) entry which is preliminary data.</text>
</comment>
<accession>A0A7J9FKL1</accession>
<dbReference type="AlphaFoldDB" id="A0A7J9FKL1"/>
<dbReference type="EMBL" id="JABEZW010220405">
    <property type="protein sequence ID" value="MBA0785852.1"/>
    <property type="molecule type" value="Genomic_DNA"/>
</dbReference>
<dbReference type="Proteomes" id="UP000593568">
    <property type="component" value="Unassembled WGS sequence"/>
</dbReference>
<protein>
    <submittedName>
        <fullName evidence="1">Uncharacterized protein</fullName>
    </submittedName>
</protein>
<name>A0A7J9FKL1_9ROSI</name>
<gene>
    <name evidence="1" type="ORF">Gotri_026687</name>
</gene>
<evidence type="ECO:0000313" key="2">
    <source>
        <dbReference type="Proteomes" id="UP000593568"/>
    </source>
</evidence>
<keyword evidence="2" id="KW-1185">Reference proteome</keyword>
<sequence>MKYADLFRFVLVVIALHFYHRKGC</sequence>
<evidence type="ECO:0000313" key="1">
    <source>
        <dbReference type="EMBL" id="MBA0785852.1"/>
    </source>
</evidence>
<proteinExistence type="predicted"/>
<organism evidence="1 2">
    <name type="scientific">Gossypium trilobum</name>
    <dbReference type="NCBI Taxonomy" id="34281"/>
    <lineage>
        <taxon>Eukaryota</taxon>
        <taxon>Viridiplantae</taxon>
        <taxon>Streptophyta</taxon>
        <taxon>Embryophyta</taxon>
        <taxon>Tracheophyta</taxon>
        <taxon>Spermatophyta</taxon>
        <taxon>Magnoliopsida</taxon>
        <taxon>eudicotyledons</taxon>
        <taxon>Gunneridae</taxon>
        <taxon>Pentapetalae</taxon>
        <taxon>rosids</taxon>
        <taxon>malvids</taxon>
        <taxon>Malvales</taxon>
        <taxon>Malvaceae</taxon>
        <taxon>Malvoideae</taxon>
        <taxon>Gossypium</taxon>
    </lineage>
</organism>
<reference evidence="1 2" key="1">
    <citation type="journal article" date="2019" name="Genome Biol. Evol.">
        <title>Insights into the evolution of the New World diploid cottons (Gossypium, subgenus Houzingenia) based on genome sequencing.</title>
        <authorList>
            <person name="Grover C.E."/>
            <person name="Arick M.A. 2nd"/>
            <person name="Thrash A."/>
            <person name="Conover J.L."/>
            <person name="Sanders W.S."/>
            <person name="Peterson D.G."/>
            <person name="Frelichowski J.E."/>
            <person name="Scheffler J.A."/>
            <person name="Scheffler B.E."/>
            <person name="Wendel J.F."/>
        </authorList>
    </citation>
    <scope>NUCLEOTIDE SEQUENCE [LARGE SCALE GENOMIC DNA]</scope>
    <source>
        <strain evidence="1">8</strain>
        <tissue evidence="1">Leaf</tissue>
    </source>
</reference>